<organism evidence="1 2">
    <name type="scientific">Lupinus luteus</name>
    <name type="common">European yellow lupine</name>
    <dbReference type="NCBI Taxonomy" id="3873"/>
    <lineage>
        <taxon>Eukaryota</taxon>
        <taxon>Viridiplantae</taxon>
        <taxon>Streptophyta</taxon>
        <taxon>Embryophyta</taxon>
        <taxon>Tracheophyta</taxon>
        <taxon>Spermatophyta</taxon>
        <taxon>Magnoliopsida</taxon>
        <taxon>eudicotyledons</taxon>
        <taxon>Gunneridae</taxon>
        <taxon>Pentapetalae</taxon>
        <taxon>rosids</taxon>
        <taxon>fabids</taxon>
        <taxon>Fabales</taxon>
        <taxon>Fabaceae</taxon>
        <taxon>Papilionoideae</taxon>
        <taxon>50 kb inversion clade</taxon>
        <taxon>genistoids sensu lato</taxon>
        <taxon>core genistoids</taxon>
        <taxon>Genisteae</taxon>
        <taxon>Lupinus</taxon>
    </lineage>
</organism>
<name>A0AAV1XWS4_LUPLU</name>
<comment type="caution">
    <text evidence="1">The sequence shown here is derived from an EMBL/GenBank/DDBJ whole genome shotgun (WGS) entry which is preliminary data.</text>
</comment>
<dbReference type="EMBL" id="CAXHTB010000019">
    <property type="protein sequence ID" value="CAL0326081.1"/>
    <property type="molecule type" value="Genomic_DNA"/>
</dbReference>
<dbReference type="Proteomes" id="UP001497480">
    <property type="component" value="Unassembled WGS sequence"/>
</dbReference>
<protein>
    <submittedName>
        <fullName evidence="1">Uncharacterized protein</fullName>
    </submittedName>
</protein>
<evidence type="ECO:0000313" key="1">
    <source>
        <dbReference type="EMBL" id="CAL0326081.1"/>
    </source>
</evidence>
<sequence length="70" mass="7742">MKQNPLLSCTYSCFIPIVAIKCMIKEDKVILKRITGAVNLGEVLAEMSHLGSGKIYLLNSNWEQANSSNN</sequence>
<accession>A0AAV1XWS4</accession>
<dbReference type="AlphaFoldDB" id="A0AAV1XWS4"/>
<evidence type="ECO:0000313" key="2">
    <source>
        <dbReference type="Proteomes" id="UP001497480"/>
    </source>
</evidence>
<gene>
    <name evidence="1" type="ORF">LLUT_LOCUS27141</name>
</gene>
<reference evidence="1 2" key="1">
    <citation type="submission" date="2024-03" db="EMBL/GenBank/DDBJ databases">
        <authorList>
            <person name="Martinez-Hernandez J."/>
        </authorList>
    </citation>
    <scope>NUCLEOTIDE SEQUENCE [LARGE SCALE GENOMIC DNA]</scope>
</reference>
<keyword evidence="2" id="KW-1185">Reference proteome</keyword>
<proteinExistence type="predicted"/>